<accession>A0A380QNN4</accession>
<dbReference type="AlphaFoldDB" id="A0A380QNN4"/>
<organism evidence="1 2">
    <name type="scientific">Yersinia ruckeri</name>
    <dbReference type="NCBI Taxonomy" id="29486"/>
    <lineage>
        <taxon>Bacteria</taxon>
        <taxon>Pseudomonadati</taxon>
        <taxon>Pseudomonadota</taxon>
        <taxon>Gammaproteobacteria</taxon>
        <taxon>Enterobacterales</taxon>
        <taxon>Yersiniaceae</taxon>
        <taxon>Yersinia</taxon>
    </lineage>
</organism>
<protein>
    <submittedName>
        <fullName evidence="1">Uncharacterized protein</fullName>
    </submittedName>
</protein>
<proteinExistence type="predicted"/>
<dbReference type="Proteomes" id="UP000255169">
    <property type="component" value="Unassembled WGS sequence"/>
</dbReference>
<name>A0A380QNN4_YERRU</name>
<evidence type="ECO:0000313" key="2">
    <source>
        <dbReference type="Proteomes" id="UP000255169"/>
    </source>
</evidence>
<evidence type="ECO:0000313" key="1">
    <source>
        <dbReference type="EMBL" id="SUQ00217.1"/>
    </source>
</evidence>
<dbReference type="EMBL" id="UHJG01000001">
    <property type="protein sequence ID" value="SUQ00217.1"/>
    <property type="molecule type" value="Genomic_DNA"/>
</dbReference>
<sequence>MQASSLRVCRNKQNNVLYVGRQSPFARIDNDIMVDARFGKGAMVMEGEAAVTCKTVLKRLKQSHLTGYQRRKIILQKGKYSVCNRLQLSGEIMIVIDGRMLIL</sequence>
<gene>
    <name evidence="1" type="ORF">NCTC10476_01494</name>
</gene>
<reference evidence="1 2" key="1">
    <citation type="submission" date="2018-06" db="EMBL/GenBank/DDBJ databases">
        <authorList>
            <consortium name="Pathogen Informatics"/>
            <person name="Doyle S."/>
        </authorList>
    </citation>
    <scope>NUCLEOTIDE SEQUENCE [LARGE SCALE GENOMIC DNA]</scope>
    <source>
        <strain evidence="1 2">NCTC10476</strain>
    </source>
</reference>
<keyword evidence="2" id="KW-1185">Reference proteome</keyword>